<comment type="caution">
    <text evidence="2">The sequence shown here is derived from an EMBL/GenBank/DDBJ whole genome shotgun (WGS) entry which is preliminary data.</text>
</comment>
<accession>A0A366HF74</accession>
<dbReference type="Proteomes" id="UP000253426">
    <property type="component" value="Unassembled WGS sequence"/>
</dbReference>
<dbReference type="InterPro" id="IPR013424">
    <property type="entry name" value="Ice-binding_C"/>
</dbReference>
<gene>
    <name evidence="2" type="ORF">DES53_108276</name>
</gene>
<feature type="chain" id="PRO_5016976252" evidence="1">
    <location>
        <begin position="31"/>
        <end position="273"/>
    </location>
</feature>
<dbReference type="OrthoDB" id="9989868at2"/>
<dbReference type="NCBIfam" id="TIGR02595">
    <property type="entry name" value="PEP_CTERM"/>
    <property type="match status" value="1"/>
</dbReference>
<dbReference type="EMBL" id="QNRR01000008">
    <property type="protein sequence ID" value="RBP40569.1"/>
    <property type="molecule type" value="Genomic_DNA"/>
</dbReference>
<dbReference type="AlphaFoldDB" id="A0A366HF74"/>
<evidence type="ECO:0000256" key="1">
    <source>
        <dbReference type="SAM" id="SignalP"/>
    </source>
</evidence>
<protein>
    <submittedName>
        <fullName evidence="2">Putative secreted protein with PEP-CTERM sorting signal</fullName>
    </submittedName>
</protein>
<proteinExistence type="predicted"/>
<evidence type="ECO:0000313" key="2">
    <source>
        <dbReference type="EMBL" id="RBP40569.1"/>
    </source>
</evidence>
<organism evidence="2 3">
    <name type="scientific">Roseimicrobium gellanilyticum</name>
    <dbReference type="NCBI Taxonomy" id="748857"/>
    <lineage>
        <taxon>Bacteria</taxon>
        <taxon>Pseudomonadati</taxon>
        <taxon>Verrucomicrobiota</taxon>
        <taxon>Verrucomicrobiia</taxon>
        <taxon>Verrucomicrobiales</taxon>
        <taxon>Verrucomicrobiaceae</taxon>
        <taxon>Roseimicrobium</taxon>
    </lineage>
</organism>
<name>A0A366HF74_9BACT</name>
<feature type="signal peptide" evidence="1">
    <location>
        <begin position="1"/>
        <end position="30"/>
    </location>
</feature>
<evidence type="ECO:0000313" key="3">
    <source>
        <dbReference type="Proteomes" id="UP000253426"/>
    </source>
</evidence>
<keyword evidence="1" id="KW-0732">Signal</keyword>
<keyword evidence="3" id="KW-1185">Reference proteome</keyword>
<sequence length="273" mass="28848">MIRSRHVFLSSLLATCAVALTLLAPASLWAQSGTSSSYFMLQGPLGPGGAYVTEKFRVEYTGLLTIPGYQPAPPGSPQPLVNSGEALLVSIFGNGVTVPSGTYTNSVGTVEAGGGFLSGFQLSGGGMVYPGPWPFGAQWNYFVSGGSYENTFADPVEIGNYPDATWTWSYTGMSDRYLEDGSIDAWSYAAGTQVGEDEWGPIMVPPLPSGVQPTLADFSGPGYMETLISGSGLPYSVYRISAVPEPGRAMLLLVGAIVIVARRSRRKPVWCMG</sequence>
<reference evidence="2 3" key="1">
    <citation type="submission" date="2018-06" db="EMBL/GenBank/DDBJ databases">
        <title>Genomic Encyclopedia of Type Strains, Phase IV (KMG-IV): sequencing the most valuable type-strain genomes for metagenomic binning, comparative biology and taxonomic classification.</title>
        <authorList>
            <person name="Goeker M."/>
        </authorList>
    </citation>
    <scope>NUCLEOTIDE SEQUENCE [LARGE SCALE GENOMIC DNA]</scope>
    <source>
        <strain evidence="2 3">DSM 25532</strain>
    </source>
</reference>